<evidence type="ECO:0000313" key="1">
    <source>
        <dbReference type="EMBL" id="KUK77731.1"/>
    </source>
</evidence>
<gene>
    <name evidence="1" type="ORF">XD93_0129</name>
</gene>
<evidence type="ECO:0000313" key="2">
    <source>
        <dbReference type="Proteomes" id="UP000053904"/>
    </source>
</evidence>
<sequence length="146" mass="16304">MKIAIVASMKFPKQMVNTSKYLMQHGHTTILPVGVEKHIDNHALKKEEDSNTKIKGDLIRGYYKKIEDSDALLVLNYDKNGLPNYIGGNTFIEMAFACVLNKPIYLLNPIPDISYTSEIEAMEPIILNGNLDMVGDVGLEPTTYSV</sequence>
<dbReference type="EMBL" id="LGGO01000009">
    <property type="protein sequence ID" value="KUK77731.1"/>
    <property type="molecule type" value="Genomic_DNA"/>
</dbReference>
<accession>A0A101HJ04</accession>
<organism evidence="1 2">
    <name type="scientific">candidate division WS6 bacterium 34_10</name>
    <dbReference type="NCBI Taxonomy" id="1641389"/>
    <lineage>
        <taxon>Bacteria</taxon>
        <taxon>Candidatus Dojkabacteria</taxon>
    </lineage>
</organism>
<dbReference type="Proteomes" id="UP000053904">
    <property type="component" value="Unassembled WGS sequence"/>
</dbReference>
<evidence type="ECO:0008006" key="3">
    <source>
        <dbReference type="Google" id="ProtNLM"/>
    </source>
</evidence>
<reference evidence="2" key="1">
    <citation type="journal article" date="2015" name="MBio">
        <title>Genome-Resolved Metagenomic Analysis Reveals Roles for Candidate Phyla and Other Microbial Community Members in Biogeochemical Transformations in Oil Reservoirs.</title>
        <authorList>
            <person name="Hu P."/>
            <person name="Tom L."/>
            <person name="Singh A."/>
            <person name="Thomas B.C."/>
            <person name="Baker B.J."/>
            <person name="Piceno Y.M."/>
            <person name="Andersen G.L."/>
            <person name="Banfield J.F."/>
        </authorList>
    </citation>
    <scope>NUCLEOTIDE SEQUENCE [LARGE SCALE GENOMIC DNA]</scope>
</reference>
<comment type="caution">
    <text evidence="1">The sequence shown here is derived from an EMBL/GenBank/DDBJ whole genome shotgun (WGS) entry which is preliminary data.</text>
</comment>
<dbReference type="AlphaFoldDB" id="A0A101HJ04"/>
<proteinExistence type="predicted"/>
<protein>
    <recommendedName>
        <fullName evidence="3">Maf-like protein</fullName>
    </recommendedName>
</protein>
<name>A0A101HJ04_9BACT</name>